<accession>A0A953M146</accession>
<proteinExistence type="predicted"/>
<dbReference type="InterPro" id="IPR016155">
    <property type="entry name" value="Mopterin_synth/thiamin_S_b"/>
</dbReference>
<evidence type="ECO:0000313" key="2">
    <source>
        <dbReference type="Proteomes" id="UP000705867"/>
    </source>
</evidence>
<reference evidence="1" key="2">
    <citation type="submission" date="2021-08" db="EMBL/GenBank/DDBJ databases">
        <authorList>
            <person name="Dalcin Martins P."/>
        </authorList>
    </citation>
    <scope>NUCLEOTIDE SEQUENCE</scope>
    <source>
        <strain evidence="1">MAG_39</strain>
    </source>
</reference>
<dbReference type="AlphaFoldDB" id="A0A953M146"/>
<reference evidence="1" key="1">
    <citation type="journal article" date="2021" name="bioRxiv">
        <title>Unraveling nitrogen, sulfur and carbon metabolic pathways and microbial community transcriptional responses to substrate deprivation and toxicity stresses in a bioreactor mimicking anoxic brackish coastal sediment conditions.</title>
        <authorList>
            <person name="Martins P.D."/>
            <person name="Echeveste M.J."/>
            <person name="Arshad A."/>
            <person name="Kurth J."/>
            <person name="Ouboter H."/>
            <person name="Jetten M.S.M."/>
            <person name="Welte C.U."/>
        </authorList>
    </citation>
    <scope>NUCLEOTIDE SEQUENCE</scope>
    <source>
        <strain evidence="1">MAG_39</strain>
    </source>
</reference>
<evidence type="ECO:0000313" key="1">
    <source>
        <dbReference type="EMBL" id="MBZ0155297.1"/>
    </source>
</evidence>
<name>A0A953M146_9BACT</name>
<dbReference type="InterPro" id="IPR012675">
    <property type="entry name" value="Beta-grasp_dom_sf"/>
</dbReference>
<dbReference type="PANTHER" id="PTHR38031">
    <property type="entry name" value="SULFUR CARRIER PROTEIN SLR0821-RELATED"/>
    <property type="match status" value="1"/>
</dbReference>
<dbReference type="InterPro" id="IPR003749">
    <property type="entry name" value="ThiS/MoaD-like"/>
</dbReference>
<dbReference type="Pfam" id="PF02597">
    <property type="entry name" value="ThiS"/>
    <property type="match status" value="1"/>
</dbReference>
<comment type="caution">
    <text evidence="1">The sequence shown here is derived from an EMBL/GenBank/DDBJ whole genome shotgun (WGS) entry which is preliminary data.</text>
</comment>
<dbReference type="Gene3D" id="3.10.20.30">
    <property type="match status" value="1"/>
</dbReference>
<dbReference type="EMBL" id="JAIOIV010000028">
    <property type="protein sequence ID" value="MBZ0155297.1"/>
    <property type="molecule type" value="Genomic_DNA"/>
</dbReference>
<organism evidence="1 2">
    <name type="scientific">Candidatus Nitrobium versatile</name>
    <dbReference type="NCBI Taxonomy" id="2884831"/>
    <lineage>
        <taxon>Bacteria</taxon>
        <taxon>Pseudomonadati</taxon>
        <taxon>Nitrospirota</taxon>
        <taxon>Nitrospiria</taxon>
        <taxon>Nitrospirales</taxon>
        <taxon>Nitrospiraceae</taxon>
        <taxon>Candidatus Nitrobium</taxon>
    </lineage>
</organism>
<dbReference type="Proteomes" id="UP000705867">
    <property type="component" value="Unassembled WGS sequence"/>
</dbReference>
<gene>
    <name evidence="1" type="ORF">K8I29_03670</name>
</gene>
<dbReference type="SUPFAM" id="SSF54285">
    <property type="entry name" value="MoaD/ThiS"/>
    <property type="match status" value="1"/>
</dbReference>
<sequence>MAVKVKIPVPLRRLTQGKEEIDGVPGTIIDFINDLEQKYPGMAEMIVSQGKVRKFVNVYINGEDIRLLQEEQTQVRDGDEVLIVPAIAGGAYP</sequence>
<protein>
    <submittedName>
        <fullName evidence="1">MoaD/ThiS family protein</fullName>
    </submittedName>
</protein>
<dbReference type="PANTHER" id="PTHR38031:SF1">
    <property type="entry name" value="SULFUR CARRIER PROTEIN CYSO"/>
    <property type="match status" value="1"/>
</dbReference>
<dbReference type="InterPro" id="IPR052045">
    <property type="entry name" value="Sulfur_Carrier/Prot_Modifier"/>
</dbReference>